<evidence type="ECO:0000256" key="4">
    <source>
        <dbReference type="ARBA" id="ARBA00023163"/>
    </source>
</evidence>
<dbReference type="SUPFAM" id="SSF46785">
    <property type="entry name" value="Winged helix' DNA-binding domain"/>
    <property type="match status" value="1"/>
</dbReference>
<dbReference type="InterPro" id="IPR005119">
    <property type="entry name" value="LysR_subst-bd"/>
</dbReference>
<name>A0A1W6P109_9RHOB</name>
<dbReference type="STRING" id="92947.BVG79_01853"/>
<dbReference type="InterPro" id="IPR036388">
    <property type="entry name" value="WH-like_DNA-bd_sf"/>
</dbReference>
<dbReference type="Gene3D" id="1.10.10.10">
    <property type="entry name" value="Winged helix-like DNA-binding domain superfamily/Winged helix DNA-binding domain"/>
    <property type="match status" value="1"/>
</dbReference>
<dbReference type="KEGG" id="kro:BVG79_01853"/>
<evidence type="ECO:0000256" key="2">
    <source>
        <dbReference type="ARBA" id="ARBA00023015"/>
    </source>
</evidence>
<dbReference type="AlphaFoldDB" id="A0A1W6P109"/>
<dbReference type="RefSeq" id="WP_085786622.1">
    <property type="nucleotide sequence ID" value="NZ_CP019937.1"/>
</dbReference>
<gene>
    <name evidence="6" type="ORF">BVG79_01853</name>
</gene>
<dbReference type="PANTHER" id="PTHR30579:SF7">
    <property type="entry name" value="HTH-TYPE TRANSCRIPTIONAL REGULATOR LRHA-RELATED"/>
    <property type="match status" value="1"/>
</dbReference>
<dbReference type="InterPro" id="IPR000847">
    <property type="entry name" value="LysR_HTH_N"/>
</dbReference>
<reference evidence="6 7" key="1">
    <citation type="submission" date="2017-02" db="EMBL/GenBank/DDBJ databases">
        <title>Ketogulonicigenium robustum SPU B003 Genome sequencing and assembly.</title>
        <authorList>
            <person name="Li Y."/>
            <person name="Liu L."/>
            <person name="Wang C."/>
            <person name="Zhang M."/>
            <person name="Zhang T."/>
            <person name="Zhang Y."/>
        </authorList>
    </citation>
    <scope>NUCLEOTIDE SEQUENCE [LARGE SCALE GENOMIC DNA]</scope>
    <source>
        <strain evidence="6 7">SPU_B003</strain>
    </source>
</reference>
<sequence>MSRNLDLTALRSFVAVAENGGVTRAAGLLNLTQSAVSMQLRRLEDSLGVSLFERAGRGLALTGAGDQLLSQARRLIALNDEVYARLNAGAYEGEVTLGVPQDVIYPVIPRVLQQFARDFPRVQIHLISNFTLMLKEQFRRGEIDVMLTTEDELGEGGETLAQRELIWVGAPGGSAWTRRPLPLAFERACIFRSFVQRRLDANSIDWQMVVSSESTRTIEATVSADLAVHTYIEGAEPPHLERIAHNGALPELRAFNINLYHAVHGEGAVVTALVDLIRRAYAVG</sequence>
<keyword evidence="3" id="KW-0238">DNA-binding</keyword>
<dbReference type="SUPFAM" id="SSF53850">
    <property type="entry name" value="Periplasmic binding protein-like II"/>
    <property type="match status" value="1"/>
</dbReference>
<dbReference type="Pfam" id="PF00126">
    <property type="entry name" value="HTH_1"/>
    <property type="match status" value="1"/>
</dbReference>
<dbReference type="EMBL" id="CP019937">
    <property type="protein sequence ID" value="ARO15195.1"/>
    <property type="molecule type" value="Genomic_DNA"/>
</dbReference>
<dbReference type="GO" id="GO:0003700">
    <property type="term" value="F:DNA-binding transcription factor activity"/>
    <property type="evidence" value="ECO:0007669"/>
    <property type="project" value="InterPro"/>
</dbReference>
<feature type="domain" description="HTH lysR-type" evidence="5">
    <location>
        <begin position="5"/>
        <end position="62"/>
    </location>
</feature>
<proteinExistence type="inferred from homology"/>
<protein>
    <submittedName>
        <fullName evidence="6">LysR family transcriptional regulator</fullName>
    </submittedName>
</protein>
<comment type="similarity">
    <text evidence="1">Belongs to the LysR transcriptional regulatory family.</text>
</comment>
<keyword evidence="7" id="KW-1185">Reference proteome</keyword>
<evidence type="ECO:0000256" key="3">
    <source>
        <dbReference type="ARBA" id="ARBA00023125"/>
    </source>
</evidence>
<dbReference type="FunFam" id="1.10.10.10:FF:000001">
    <property type="entry name" value="LysR family transcriptional regulator"/>
    <property type="match status" value="1"/>
</dbReference>
<evidence type="ECO:0000313" key="6">
    <source>
        <dbReference type="EMBL" id="ARO15195.1"/>
    </source>
</evidence>
<dbReference type="Proteomes" id="UP000242447">
    <property type="component" value="Chromosome"/>
</dbReference>
<dbReference type="PRINTS" id="PR00039">
    <property type="entry name" value="HTHLYSR"/>
</dbReference>
<evidence type="ECO:0000313" key="7">
    <source>
        <dbReference type="Proteomes" id="UP000242447"/>
    </source>
</evidence>
<accession>A0A1W6P109</accession>
<dbReference type="Pfam" id="PF03466">
    <property type="entry name" value="LysR_substrate"/>
    <property type="match status" value="1"/>
</dbReference>
<dbReference type="InterPro" id="IPR050176">
    <property type="entry name" value="LTTR"/>
</dbReference>
<dbReference type="OrthoDB" id="8097684at2"/>
<dbReference type="GO" id="GO:0003677">
    <property type="term" value="F:DNA binding"/>
    <property type="evidence" value="ECO:0007669"/>
    <property type="project" value="UniProtKB-KW"/>
</dbReference>
<dbReference type="InterPro" id="IPR036390">
    <property type="entry name" value="WH_DNA-bd_sf"/>
</dbReference>
<dbReference type="Gene3D" id="3.40.190.10">
    <property type="entry name" value="Periplasmic binding protein-like II"/>
    <property type="match status" value="2"/>
</dbReference>
<organism evidence="6 7">
    <name type="scientific">Ketogulonicigenium robustum</name>
    <dbReference type="NCBI Taxonomy" id="92947"/>
    <lineage>
        <taxon>Bacteria</taxon>
        <taxon>Pseudomonadati</taxon>
        <taxon>Pseudomonadota</taxon>
        <taxon>Alphaproteobacteria</taxon>
        <taxon>Rhodobacterales</taxon>
        <taxon>Roseobacteraceae</taxon>
        <taxon>Ketogulonicigenium</taxon>
    </lineage>
</organism>
<evidence type="ECO:0000256" key="1">
    <source>
        <dbReference type="ARBA" id="ARBA00009437"/>
    </source>
</evidence>
<keyword evidence="4" id="KW-0804">Transcription</keyword>
<keyword evidence="2" id="KW-0805">Transcription regulation</keyword>
<evidence type="ECO:0000259" key="5">
    <source>
        <dbReference type="PROSITE" id="PS50931"/>
    </source>
</evidence>
<dbReference type="PROSITE" id="PS50931">
    <property type="entry name" value="HTH_LYSR"/>
    <property type="match status" value="1"/>
</dbReference>
<dbReference type="PANTHER" id="PTHR30579">
    <property type="entry name" value="TRANSCRIPTIONAL REGULATOR"/>
    <property type="match status" value="1"/>
</dbReference>